<dbReference type="Proteomes" id="UP001612915">
    <property type="component" value="Unassembled WGS sequence"/>
</dbReference>
<keyword evidence="2" id="KW-1185">Reference proteome</keyword>
<organism evidence="1 2">
    <name type="scientific">Spongisporangium articulatum</name>
    <dbReference type="NCBI Taxonomy" id="3362603"/>
    <lineage>
        <taxon>Bacteria</taxon>
        <taxon>Bacillati</taxon>
        <taxon>Actinomycetota</taxon>
        <taxon>Actinomycetes</taxon>
        <taxon>Kineosporiales</taxon>
        <taxon>Kineosporiaceae</taxon>
        <taxon>Spongisporangium</taxon>
    </lineage>
</organism>
<evidence type="ECO:0000313" key="2">
    <source>
        <dbReference type="Proteomes" id="UP001612915"/>
    </source>
</evidence>
<dbReference type="EMBL" id="JBITLV010000002">
    <property type="protein sequence ID" value="MFI7586974.1"/>
    <property type="molecule type" value="Genomic_DNA"/>
</dbReference>
<comment type="caution">
    <text evidence="1">The sequence shown here is derived from an EMBL/GenBank/DDBJ whole genome shotgun (WGS) entry which is preliminary data.</text>
</comment>
<reference evidence="1 2" key="1">
    <citation type="submission" date="2024-10" db="EMBL/GenBank/DDBJ databases">
        <title>The Natural Products Discovery Center: Release of the First 8490 Sequenced Strains for Exploring Actinobacteria Biosynthetic Diversity.</title>
        <authorList>
            <person name="Kalkreuter E."/>
            <person name="Kautsar S.A."/>
            <person name="Yang D."/>
            <person name="Bader C.D."/>
            <person name="Teijaro C.N."/>
            <person name="Fluegel L."/>
            <person name="Davis C.M."/>
            <person name="Simpson J.R."/>
            <person name="Lauterbach L."/>
            <person name="Steele A.D."/>
            <person name="Gui C."/>
            <person name="Meng S."/>
            <person name="Li G."/>
            <person name="Viehrig K."/>
            <person name="Ye F."/>
            <person name="Su P."/>
            <person name="Kiefer A.F."/>
            <person name="Nichols A."/>
            <person name="Cepeda A.J."/>
            <person name="Yan W."/>
            <person name="Fan B."/>
            <person name="Jiang Y."/>
            <person name="Adhikari A."/>
            <person name="Zheng C.-J."/>
            <person name="Schuster L."/>
            <person name="Cowan T.M."/>
            <person name="Smanski M.J."/>
            <person name="Chevrette M.G."/>
            <person name="De Carvalho L.P.S."/>
            <person name="Shen B."/>
        </authorList>
    </citation>
    <scope>NUCLEOTIDE SEQUENCE [LARGE SCALE GENOMIC DNA]</scope>
    <source>
        <strain evidence="1 2">NPDC049639</strain>
    </source>
</reference>
<evidence type="ECO:0000313" key="1">
    <source>
        <dbReference type="EMBL" id="MFI7586974.1"/>
    </source>
</evidence>
<sequence>MIALCPLHAGKADSDHYPEDLLRKWKRDGVGLAQEVSGKFDFMRRDLMWLVGGSLYHRVPVVLQVEDEPWIWETRDEDGYARLNFKTQVGRERPVLQLDDNVWRVPPGAARIDCLPRGRRLRVDFPGGDTFRANFLEAGDPEELMRIVPWLRENWFVKNRGWLESVPFPLTVVEMWERTSNGRISLTKDATNLGGLAMQHNIAADGPVGLTVSQIPAEQIDLSAIAQRGINQWRAATR</sequence>
<protein>
    <submittedName>
        <fullName evidence="1">Uncharacterized protein</fullName>
    </submittedName>
</protein>
<accession>A0ABW8AKS3</accession>
<dbReference type="RefSeq" id="WP_398277721.1">
    <property type="nucleotide sequence ID" value="NZ_JBITLV010000002.1"/>
</dbReference>
<proteinExistence type="predicted"/>
<name>A0ABW8AKS3_9ACTN</name>
<gene>
    <name evidence="1" type="ORF">ACIB24_07850</name>
</gene>